<evidence type="ECO:0000313" key="1">
    <source>
        <dbReference type="EMBL" id="HGS87718.1"/>
    </source>
</evidence>
<sequence>MKTMFRLLSIVVFLSLLVGFSYSPVEAGGKCPTFIAHITHGIDGTKLGLTQELPVVVEVYFGPNLKLLDKIDLKYKESFTGELPRGTYLIKVFSVELQQYVETMTVGPTEIPGCKKVIFQARLVDNTPVINVIIRDLAPKPVESAQ</sequence>
<proteinExistence type="predicted"/>
<reference evidence="1" key="1">
    <citation type="journal article" date="2020" name="mSystems">
        <title>Genome- and Community-Level Interaction Insights into Carbon Utilization and Element Cycling Functions of Hydrothermarchaeota in Hydrothermal Sediment.</title>
        <authorList>
            <person name="Zhou Z."/>
            <person name="Liu Y."/>
            <person name="Xu W."/>
            <person name="Pan J."/>
            <person name="Luo Z.H."/>
            <person name="Li M."/>
        </authorList>
    </citation>
    <scope>NUCLEOTIDE SEQUENCE [LARGE SCALE GENOMIC DNA]</scope>
    <source>
        <strain evidence="1">SpSt-556</strain>
    </source>
</reference>
<dbReference type="AlphaFoldDB" id="A0A7C4L097"/>
<organism evidence="1">
    <name type="scientific">Bellilinea caldifistulae</name>
    <dbReference type="NCBI Taxonomy" id="360411"/>
    <lineage>
        <taxon>Bacteria</taxon>
        <taxon>Bacillati</taxon>
        <taxon>Chloroflexota</taxon>
        <taxon>Anaerolineae</taxon>
        <taxon>Anaerolineales</taxon>
        <taxon>Anaerolineaceae</taxon>
        <taxon>Bellilinea</taxon>
    </lineage>
</organism>
<accession>A0A7C4L097</accession>
<name>A0A7C4L097_9CHLR</name>
<comment type="caution">
    <text evidence="1">The sequence shown here is derived from an EMBL/GenBank/DDBJ whole genome shotgun (WGS) entry which is preliminary data.</text>
</comment>
<protein>
    <submittedName>
        <fullName evidence="1">Uncharacterized protein</fullName>
    </submittedName>
</protein>
<gene>
    <name evidence="1" type="ORF">ENT17_08880</name>
</gene>
<dbReference type="EMBL" id="DSXR01000090">
    <property type="protein sequence ID" value="HGS87718.1"/>
    <property type="molecule type" value="Genomic_DNA"/>
</dbReference>